<dbReference type="RefSeq" id="WP_303492564.1">
    <property type="nucleotide sequence ID" value="NZ_JAUOPB010000006.1"/>
</dbReference>
<sequence>MKRRDFLNAAALGGAAYMTGLPQFANAKTLTTGQQDHTYFANLLEKICSPILHLMANEQFHAKFPLEVGANSDGRDHRVAYLECFGRTIAGAAPWLALDTPGPEKATRSKLRDQAIAAYENSVNPKSPDYLDWQVGHGQMLVDSAYYTQALIRAPILWEKLSRKTQQRIVKEIKALRKIPPPYTNWLLFAAMNEAFLMQVGEEYDPIRLDLALRKFLEWYVGDGWFADGEHFAFDYYGSYVIHPMLLDILEVMAAHNTYFWHGDIKDVLATHLKRNQRFAEHLERLISPTGTYPPIGRSFTYRTAAFQPLAQLALKHKLPDSLPQGRVRAAMRAVHEAIFSNPTNFSKEGFLKIGFAGSDLSLADWYSNNGSMYITTASFLPLGLPLSDPYWQVPGEDWTQKLAFSGQKFKKDYSVSY</sequence>
<dbReference type="Proteomes" id="UP001169760">
    <property type="component" value="Unassembled WGS sequence"/>
</dbReference>
<dbReference type="AlphaFoldDB" id="A0AAW7X7A3"/>
<dbReference type="EMBL" id="JAUOPB010000006">
    <property type="protein sequence ID" value="MDO6422611.1"/>
    <property type="molecule type" value="Genomic_DNA"/>
</dbReference>
<name>A0AAW7X7A3_9GAMM</name>
<dbReference type="Pfam" id="PF10022">
    <property type="entry name" value="DUF2264"/>
    <property type="match status" value="1"/>
</dbReference>
<comment type="caution">
    <text evidence="2">The sequence shown here is derived from an EMBL/GenBank/DDBJ whole genome shotgun (WGS) entry which is preliminary data.</text>
</comment>
<dbReference type="InterPro" id="IPR006311">
    <property type="entry name" value="TAT_signal"/>
</dbReference>
<evidence type="ECO:0000259" key="1">
    <source>
        <dbReference type="Pfam" id="PF10022"/>
    </source>
</evidence>
<evidence type="ECO:0000313" key="2">
    <source>
        <dbReference type="EMBL" id="MDO6422611.1"/>
    </source>
</evidence>
<reference evidence="2" key="1">
    <citation type="submission" date="2023-07" db="EMBL/GenBank/DDBJ databases">
        <title>Genome content predicts the carbon catabolic preferences of heterotrophic bacteria.</title>
        <authorList>
            <person name="Gralka M."/>
        </authorList>
    </citation>
    <scope>NUCLEOTIDE SEQUENCE</scope>
    <source>
        <strain evidence="2">I3M17_2</strain>
    </source>
</reference>
<organism evidence="2 3">
    <name type="scientific">Saccharophagus degradans</name>
    <dbReference type="NCBI Taxonomy" id="86304"/>
    <lineage>
        <taxon>Bacteria</taxon>
        <taxon>Pseudomonadati</taxon>
        <taxon>Pseudomonadota</taxon>
        <taxon>Gammaproteobacteria</taxon>
        <taxon>Cellvibrionales</taxon>
        <taxon>Cellvibrionaceae</taxon>
        <taxon>Saccharophagus</taxon>
    </lineage>
</organism>
<dbReference type="PANTHER" id="PTHR35339:SF3">
    <property type="entry name" value="DUF2264 DOMAIN-CONTAINING PROTEIN"/>
    <property type="match status" value="1"/>
</dbReference>
<protein>
    <submittedName>
        <fullName evidence="2">DUF2264 domain-containing protein</fullName>
    </submittedName>
</protein>
<evidence type="ECO:0000313" key="3">
    <source>
        <dbReference type="Proteomes" id="UP001169760"/>
    </source>
</evidence>
<accession>A0AAW7X7A3</accession>
<proteinExistence type="predicted"/>
<dbReference type="InterPro" id="IPR016624">
    <property type="entry name" value="UCP014753"/>
</dbReference>
<feature type="domain" description="DUF2264" evidence="1">
    <location>
        <begin position="38"/>
        <end position="399"/>
    </location>
</feature>
<dbReference type="PROSITE" id="PS51318">
    <property type="entry name" value="TAT"/>
    <property type="match status" value="1"/>
</dbReference>
<gene>
    <name evidence="2" type="ORF">Q4521_09010</name>
</gene>
<dbReference type="PIRSF" id="PIRSF014753">
    <property type="entry name" value="UCP014753"/>
    <property type="match status" value="1"/>
</dbReference>
<dbReference type="PANTHER" id="PTHR35339">
    <property type="entry name" value="LINALOOL DEHYDRATASE_ISOMERASE DOMAIN-CONTAINING PROTEIN"/>
    <property type="match status" value="1"/>
</dbReference>
<dbReference type="InterPro" id="IPR049349">
    <property type="entry name" value="DUF2264_N"/>
</dbReference>